<protein>
    <recommendedName>
        <fullName evidence="4">Nascent polypeptide-associated complex subunit alpha-like UBA domain-containing protein</fullName>
    </recommendedName>
</protein>
<evidence type="ECO:0000313" key="3">
    <source>
        <dbReference type="Proteomes" id="UP001358614"/>
    </source>
</evidence>
<dbReference type="KEGG" id="ker:91105893"/>
<proteinExistence type="predicted"/>
<organism evidence="2 3">
    <name type="scientific">Kwoniella europaea PYCC6329</name>
    <dbReference type="NCBI Taxonomy" id="1423913"/>
    <lineage>
        <taxon>Eukaryota</taxon>
        <taxon>Fungi</taxon>
        <taxon>Dikarya</taxon>
        <taxon>Basidiomycota</taxon>
        <taxon>Agaricomycotina</taxon>
        <taxon>Tremellomycetes</taxon>
        <taxon>Tremellales</taxon>
        <taxon>Cryptococcaceae</taxon>
        <taxon>Kwoniella</taxon>
    </lineage>
</organism>
<dbReference type="RefSeq" id="XP_066086944.1">
    <property type="nucleotide sequence ID" value="XM_066230847.1"/>
</dbReference>
<sequence>MPIKRELQIVPYISETEGENTKPIISTPETPKPKKSKSNTSSTPFSSNGSTTPSPTKNEKARVKASPSSVDQDRLSAKGKFAIMIIEKGIEALKKDEIEVATGLTPNQQKELVRKDAKGALRKNLIALAEKL</sequence>
<evidence type="ECO:0000313" key="2">
    <source>
        <dbReference type="EMBL" id="WWD08977.1"/>
    </source>
</evidence>
<keyword evidence="3" id="KW-1185">Reference proteome</keyword>
<reference evidence="2 3" key="1">
    <citation type="submission" date="2024-01" db="EMBL/GenBank/DDBJ databases">
        <title>Comparative genomics of Cryptococcus and Kwoniella reveals pathogenesis evolution and contrasting modes of karyotype evolution via chromosome fusion or intercentromeric recombination.</title>
        <authorList>
            <person name="Coelho M.A."/>
            <person name="David-Palma M."/>
            <person name="Shea T."/>
            <person name="Bowers K."/>
            <person name="McGinley-Smith S."/>
            <person name="Mohammad A.W."/>
            <person name="Gnirke A."/>
            <person name="Yurkov A.M."/>
            <person name="Nowrousian M."/>
            <person name="Sun S."/>
            <person name="Cuomo C.A."/>
            <person name="Heitman J."/>
        </authorList>
    </citation>
    <scope>NUCLEOTIDE SEQUENCE [LARGE SCALE GENOMIC DNA]</scope>
    <source>
        <strain evidence="2 3">PYCC6329</strain>
    </source>
</reference>
<feature type="region of interest" description="Disordered" evidence="1">
    <location>
        <begin position="1"/>
        <end position="74"/>
    </location>
</feature>
<feature type="compositionally biased region" description="Low complexity" evidence="1">
    <location>
        <begin position="38"/>
        <end position="56"/>
    </location>
</feature>
<name>A0AAX4KSW5_9TREE</name>
<evidence type="ECO:0000256" key="1">
    <source>
        <dbReference type="SAM" id="MobiDB-lite"/>
    </source>
</evidence>
<dbReference type="Proteomes" id="UP001358614">
    <property type="component" value="Chromosome 2"/>
</dbReference>
<dbReference type="AlphaFoldDB" id="A0AAX4KSW5"/>
<dbReference type="EMBL" id="CP144090">
    <property type="protein sequence ID" value="WWD08977.1"/>
    <property type="molecule type" value="Genomic_DNA"/>
</dbReference>
<accession>A0AAX4KSW5</accession>
<evidence type="ECO:0008006" key="4">
    <source>
        <dbReference type="Google" id="ProtNLM"/>
    </source>
</evidence>
<dbReference type="GeneID" id="91105893"/>
<gene>
    <name evidence="2" type="ORF">V865_007092</name>
</gene>